<dbReference type="InterPro" id="IPR033436">
    <property type="entry name" value="MucB/RseB_C"/>
</dbReference>
<evidence type="ECO:0000313" key="9">
    <source>
        <dbReference type="Proteomes" id="UP001595791"/>
    </source>
</evidence>
<evidence type="ECO:0000256" key="2">
    <source>
        <dbReference type="ARBA" id="ARBA00008150"/>
    </source>
</evidence>
<feature type="domain" description="MucB/RseB N-terminal" evidence="6">
    <location>
        <begin position="28"/>
        <end position="197"/>
    </location>
</feature>
<dbReference type="RefSeq" id="WP_378162701.1">
    <property type="nucleotide sequence ID" value="NZ_JBHSBU010000001.1"/>
</dbReference>
<dbReference type="Gene3D" id="3.30.200.100">
    <property type="entry name" value="MucB/RseB, C-terminal domain"/>
    <property type="match status" value="1"/>
</dbReference>
<sequence>MKLRWSLLGLLLLAVTAQAAEQMTAADAAGLMRKMNFAARMLNYSGVYLYQEAQTMETLRLVHLFDASGEQERRESLDGMPREYIRNSEMVVMNVPNKHSTFFDRQKANKWFPGIAPDQIADVLANYNFVRLDNERVAGYECQAVWLEPKDGLRHPHKLCIEPGHGLMLKSVRYSPERGEPIEQAAFTQLEFTVADKKLLKPVYGVRGPVDAAKREVAGPNIEVGLEARRLPQGFRLIKEARSRLLGGAVPAAHYLYSDGLAEVSVFIEPASNAAVTVPIDLKKRGNISFFARQTGTWRVTAIGPVPLQTVKLFTQAFEER</sequence>
<comment type="caution">
    <text evidence="8">The sequence shown here is derived from an EMBL/GenBank/DDBJ whole genome shotgun (WGS) entry which is preliminary data.</text>
</comment>
<dbReference type="InterPro" id="IPR005588">
    <property type="entry name" value="MucB_RseB"/>
</dbReference>
<gene>
    <name evidence="8" type="ORF">ACFOW7_07480</name>
</gene>
<dbReference type="Pfam" id="PF03888">
    <property type="entry name" value="MucB_RseB"/>
    <property type="match status" value="1"/>
</dbReference>
<evidence type="ECO:0000256" key="5">
    <source>
        <dbReference type="SAM" id="SignalP"/>
    </source>
</evidence>
<dbReference type="PANTHER" id="PTHR38782:SF1">
    <property type="entry name" value="SIGMA-E FACTOR REGULATORY PROTEIN RSEB"/>
    <property type="match status" value="1"/>
</dbReference>
<comment type="similarity">
    <text evidence="2">Belongs to the RseB family.</text>
</comment>
<keyword evidence="4" id="KW-0574">Periplasm</keyword>
<accession>A0ABV8MM11</accession>
<proteinExistence type="inferred from homology"/>
<protein>
    <submittedName>
        <fullName evidence="8">MucB/RseB C-terminal domain-containing protein</fullName>
    </submittedName>
</protein>
<dbReference type="PIRSF" id="PIRSF005427">
    <property type="entry name" value="RseB"/>
    <property type="match status" value="1"/>
</dbReference>
<dbReference type="PANTHER" id="PTHR38782">
    <property type="match status" value="1"/>
</dbReference>
<keyword evidence="3 5" id="KW-0732">Signal</keyword>
<evidence type="ECO:0000259" key="7">
    <source>
        <dbReference type="Pfam" id="PF17188"/>
    </source>
</evidence>
<keyword evidence="9" id="KW-1185">Reference proteome</keyword>
<dbReference type="InterPro" id="IPR038484">
    <property type="entry name" value="MucB/RseB_C_sf"/>
</dbReference>
<dbReference type="Gene3D" id="2.50.20.10">
    <property type="entry name" value="Lipoprotein localisation LolA/LolB/LppX"/>
    <property type="match status" value="1"/>
</dbReference>
<evidence type="ECO:0000256" key="3">
    <source>
        <dbReference type="ARBA" id="ARBA00022729"/>
    </source>
</evidence>
<reference evidence="9" key="1">
    <citation type="journal article" date="2019" name="Int. J. Syst. Evol. Microbiol.">
        <title>The Global Catalogue of Microorganisms (GCM) 10K type strain sequencing project: providing services to taxonomists for standard genome sequencing and annotation.</title>
        <authorList>
            <consortium name="The Broad Institute Genomics Platform"/>
            <consortium name="The Broad Institute Genome Sequencing Center for Infectious Disease"/>
            <person name="Wu L."/>
            <person name="Ma J."/>
        </authorList>
    </citation>
    <scope>NUCLEOTIDE SEQUENCE [LARGE SCALE GENOMIC DNA]</scope>
    <source>
        <strain evidence="9">LMG 29894</strain>
    </source>
</reference>
<feature type="domain" description="MucB/RseB C-terminal" evidence="7">
    <location>
        <begin position="227"/>
        <end position="317"/>
    </location>
</feature>
<comment type="subcellular location">
    <subcellularLocation>
        <location evidence="1">Periplasm</location>
    </subcellularLocation>
</comment>
<evidence type="ECO:0000259" key="6">
    <source>
        <dbReference type="Pfam" id="PF03888"/>
    </source>
</evidence>
<evidence type="ECO:0000256" key="1">
    <source>
        <dbReference type="ARBA" id="ARBA00004418"/>
    </source>
</evidence>
<dbReference type="CDD" id="cd16327">
    <property type="entry name" value="RseB"/>
    <property type="match status" value="1"/>
</dbReference>
<evidence type="ECO:0000313" key="8">
    <source>
        <dbReference type="EMBL" id="MFC4159198.1"/>
    </source>
</evidence>
<organism evidence="8 9">
    <name type="scientific">Chitinimonas lacunae</name>
    <dbReference type="NCBI Taxonomy" id="1963018"/>
    <lineage>
        <taxon>Bacteria</taxon>
        <taxon>Pseudomonadati</taxon>
        <taxon>Pseudomonadota</taxon>
        <taxon>Betaproteobacteria</taxon>
        <taxon>Neisseriales</taxon>
        <taxon>Chitinibacteraceae</taxon>
        <taxon>Chitinimonas</taxon>
    </lineage>
</organism>
<dbReference type="InterPro" id="IPR033434">
    <property type="entry name" value="MucB/RseB_N"/>
</dbReference>
<evidence type="ECO:0000256" key="4">
    <source>
        <dbReference type="ARBA" id="ARBA00022764"/>
    </source>
</evidence>
<dbReference type="Proteomes" id="UP001595791">
    <property type="component" value="Unassembled WGS sequence"/>
</dbReference>
<feature type="signal peptide" evidence="5">
    <location>
        <begin position="1"/>
        <end position="19"/>
    </location>
</feature>
<feature type="chain" id="PRO_5046320431" evidence="5">
    <location>
        <begin position="20"/>
        <end position="321"/>
    </location>
</feature>
<name>A0ABV8MM11_9NEIS</name>
<dbReference type="EMBL" id="JBHSBU010000001">
    <property type="protein sequence ID" value="MFC4159198.1"/>
    <property type="molecule type" value="Genomic_DNA"/>
</dbReference>
<dbReference type="Pfam" id="PF17188">
    <property type="entry name" value="MucB_RseB_C"/>
    <property type="match status" value="1"/>
</dbReference>